<evidence type="ECO:0000256" key="2">
    <source>
        <dbReference type="PROSITE-ProRule" id="PRU00317"/>
    </source>
</evidence>
<dbReference type="AlphaFoldDB" id="A0AAW1CGK8"/>
<proteinExistence type="predicted"/>
<accession>A0AAW1CGK8</accession>
<feature type="domain" description="PUM-HD" evidence="4">
    <location>
        <begin position="46"/>
        <end position="386"/>
    </location>
</feature>
<comment type="caution">
    <text evidence="5">The sequence shown here is derived from an EMBL/GenBank/DDBJ whole genome shotgun (WGS) entry which is preliminary data.</text>
</comment>
<dbReference type="PROSITE" id="PS50303">
    <property type="entry name" value="PUM_HD"/>
    <property type="match status" value="1"/>
</dbReference>
<dbReference type="InterPro" id="IPR033133">
    <property type="entry name" value="PUM-HD"/>
</dbReference>
<dbReference type="InterPro" id="IPR016024">
    <property type="entry name" value="ARM-type_fold"/>
</dbReference>
<evidence type="ECO:0000256" key="3">
    <source>
        <dbReference type="SAM" id="MobiDB-lite"/>
    </source>
</evidence>
<feature type="region of interest" description="Disordered" evidence="3">
    <location>
        <begin position="1"/>
        <end position="37"/>
    </location>
</feature>
<protein>
    <recommendedName>
        <fullName evidence="4">PUM-HD domain-containing protein</fullName>
    </recommendedName>
</protein>
<dbReference type="PROSITE" id="PS50302">
    <property type="entry name" value="PUM"/>
    <property type="match status" value="1"/>
</dbReference>
<dbReference type="Pfam" id="PF00806">
    <property type="entry name" value="PUF"/>
    <property type="match status" value="3"/>
</dbReference>
<dbReference type="InterPro" id="IPR040059">
    <property type="entry name" value="PUM3"/>
</dbReference>
<dbReference type="EMBL" id="JAPXFL010000014">
    <property type="protein sequence ID" value="KAK9497524.1"/>
    <property type="molecule type" value="Genomic_DNA"/>
</dbReference>
<organism evidence="5 6">
    <name type="scientific">Rhynocoris fuscipes</name>
    <dbReference type="NCBI Taxonomy" id="488301"/>
    <lineage>
        <taxon>Eukaryota</taxon>
        <taxon>Metazoa</taxon>
        <taxon>Ecdysozoa</taxon>
        <taxon>Arthropoda</taxon>
        <taxon>Hexapoda</taxon>
        <taxon>Insecta</taxon>
        <taxon>Pterygota</taxon>
        <taxon>Neoptera</taxon>
        <taxon>Paraneoptera</taxon>
        <taxon>Hemiptera</taxon>
        <taxon>Heteroptera</taxon>
        <taxon>Panheteroptera</taxon>
        <taxon>Cimicomorpha</taxon>
        <taxon>Reduviidae</taxon>
        <taxon>Harpactorinae</taxon>
        <taxon>Harpactorini</taxon>
        <taxon>Rhynocoris</taxon>
    </lineage>
</organism>
<keyword evidence="6" id="KW-1185">Reference proteome</keyword>
<dbReference type="PANTHER" id="PTHR13389">
    <property type="entry name" value="PUMILIO HOMOLOG 3"/>
    <property type="match status" value="1"/>
</dbReference>
<dbReference type="SMART" id="SM00025">
    <property type="entry name" value="Pumilio"/>
    <property type="match status" value="4"/>
</dbReference>
<sequence>MQNKIRNKLGKKDRPVRIKKDLKIKDKKNDEGDGKKVKRYRDPLLNTSLKLYEKANKLQSHDEKFKVVQKLVTLLSGKINSIIFRHDMSRVVQLIFKYALPQHKTKIVNEMLSSIQLIASRKYSNHLIKSAMIHCDSSIRNLLIKELQKHTLPILRTKIGVKVLELVYKKYCNNAQRNKFKSSLIGIATVDGSSSLKQQCQVDKALTSAIMSSTKSNLNSLLQKDCCLKSSIVTSALHDYLHSCAENDKIEIKEILLPNIIDLVSTKFGSYCALEIMWICSTKEKKSIIKQLQEVCVDLSLDENGSFFILSLFDCVDDTVLLYKIILSKLMDNIRKILENDWGLRIIDYMFLHHMASNKFSLSDKEILQQSVNAGNTKKDPNTTSK</sequence>
<dbReference type="Proteomes" id="UP001461498">
    <property type="component" value="Unassembled WGS sequence"/>
</dbReference>
<reference evidence="5 6" key="1">
    <citation type="submission" date="2022-12" db="EMBL/GenBank/DDBJ databases">
        <title>Chromosome-level genome assembly of true bugs.</title>
        <authorList>
            <person name="Ma L."/>
            <person name="Li H."/>
        </authorList>
    </citation>
    <scope>NUCLEOTIDE SEQUENCE [LARGE SCALE GENOMIC DNA]</scope>
    <source>
        <strain evidence="5">Lab_2022b</strain>
    </source>
</reference>
<dbReference type="GO" id="GO:0003729">
    <property type="term" value="F:mRNA binding"/>
    <property type="evidence" value="ECO:0007669"/>
    <property type="project" value="TreeGrafter"/>
</dbReference>
<dbReference type="InterPro" id="IPR011989">
    <property type="entry name" value="ARM-like"/>
</dbReference>
<keyword evidence="1" id="KW-0677">Repeat</keyword>
<evidence type="ECO:0000313" key="6">
    <source>
        <dbReference type="Proteomes" id="UP001461498"/>
    </source>
</evidence>
<feature type="repeat" description="Pumilio" evidence="2">
    <location>
        <begin position="254"/>
        <end position="290"/>
    </location>
</feature>
<dbReference type="SUPFAM" id="SSF48371">
    <property type="entry name" value="ARM repeat"/>
    <property type="match status" value="1"/>
</dbReference>
<dbReference type="GO" id="GO:0005730">
    <property type="term" value="C:nucleolus"/>
    <property type="evidence" value="ECO:0007669"/>
    <property type="project" value="TreeGrafter"/>
</dbReference>
<dbReference type="GO" id="GO:0006417">
    <property type="term" value="P:regulation of translation"/>
    <property type="evidence" value="ECO:0007669"/>
    <property type="project" value="TreeGrafter"/>
</dbReference>
<name>A0AAW1CGK8_9HEMI</name>
<evidence type="ECO:0000256" key="1">
    <source>
        <dbReference type="ARBA" id="ARBA00022737"/>
    </source>
</evidence>
<dbReference type="InterPro" id="IPR001313">
    <property type="entry name" value="Pumilio_RNA-bd_rpt"/>
</dbReference>
<dbReference type="Gene3D" id="1.25.10.10">
    <property type="entry name" value="Leucine-rich Repeat Variant"/>
    <property type="match status" value="2"/>
</dbReference>
<evidence type="ECO:0000313" key="5">
    <source>
        <dbReference type="EMBL" id="KAK9497524.1"/>
    </source>
</evidence>
<dbReference type="PANTHER" id="PTHR13389:SF0">
    <property type="entry name" value="PUMILIO HOMOLOG 3"/>
    <property type="match status" value="1"/>
</dbReference>
<evidence type="ECO:0000259" key="4">
    <source>
        <dbReference type="PROSITE" id="PS50303"/>
    </source>
</evidence>
<gene>
    <name evidence="5" type="ORF">O3M35_004229</name>
</gene>
<feature type="compositionally biased region" description="Basic and acidic residues" evidence="3">
    <location>
        <begin position="10"/>
        <end position="35"/>
    </location>
</feature>